<evidence type="ECO:0000256" key="2">
    <source>
        <dbReference type="ARBA" id="ARBA00012632"/>
    </source>
</evidence>
<sequence length="483" mass="53858">MVSKAAILGAFTTLLFLYYNSPWVQRALCPSDSSSYLRYLCPAIKESWNLFYHLGGNGPWIPRTPESASDNLGLNCKVDQVHMISRHGERYPTLSAGMRHIALLAKLQGPDVQLSGSLEFLNKWTYFTNVSDPSFEHLTDTGPYAGTIQSFNTGKQLRERYAHLVKAGRTTNFWSCSSARDIETAKHFANGFFGSGWQEEASAKLHIIPETADRGADTLTPGDTCLKYIEDEVYGHDRGYAELAAWQAIFAKPIAERIKAYGGGLELNPLEIYGMMEMCGFEILVRGSSPWCDVFSHEEWLDFEYGRDLLHFYRAGPGNDFAGAMGWLWLNATTTLLADSVASGVYFSFVHDGDIIPLLSTLGLLDESKGVAFLPNNRRKTGRKWRTSDVTPMGGRLIFERVTCSNTGVYKNLRRSYVRLFINDGIVDLEKSMLGGGLASSVGMTQWTATVRKKGEKFGDFKETCGLADDAPPRISFLQPQYH</sequence>
<dbReference type="PANTHER" id="PTHR20963:SF18">
    <property type="entry name" value="ACID PHOSPHATASE PHO11-RELATED"/>
    <property type="match status" value="1"/>
</dbReference>
<dbReference type="Proteomes" id="UP001345013">
    <property type="component" value="Unassembled WGS sequence"/>
</dbReference>
<dbReference type="Pfam" id="PF00328">
    <property type="entry name" value="His_Phos_2"/>
    <property type="match status" value="1"/>
</dbReference>
<dbReference type="InterPro" id="IPR029033">
    <property type="entry name" value="His_PPase_superfam"/>
</dbReference>
<dbReference type="SUPFAM" id="SSF53254">
    <property type="entry name" value="Phosphoglycerate mutase-like"/>
    <property type="match status" value="1"/>
</dbReference>
<evidence type="ECO:0000256" key="3">
    <source>
        <dbReference type="ARBA" id="ARBA00022801"/>
    </source>
</evidence>
<dbReference type="InterPro" id="IPR033379">
    <property type="entry name" value="Acid_Pase_AS"/>
</dbReference>
<dbReference type="InterPro" id="IPR000560">
    <property type="entry name" value="His_Pase_clade-2"/>
</dbReference>
<dbReference type="EMBL" id="JAVRRG010000055">
    <property type="protein sequence ID" value="KAK5092585.1"/>
    <property type="molecule type" value="Genomic_DNA"/>
</dbReference>
<dbReference type="PROSITE" id="PS00616">
    <property type="entry name" value="HIS_ACID_PHOSPHAT_1"/>
    <property type="match status" value="1"/>
</dbReference>
<organism evidence="4 5">
    <name type="scientific">Lithohypha guttulata</name>
    <dbReference type="NCBI Taxonomy" id="1690604"/>
    <lineage>
        <taxon>Eukaryota</taxon>
        <taxon>Fungi</taxon>
        <taxon>Dikarya</taxon>
        <taxon>Ascomycota</taxon>
        <taxon>Pezizomycotina</taxon>
        <taxon>Eurotiomycetes</taxon>
        <taxon>Chaetothyriomycetidae</taxon>
        <taxon>Chaetothyriales</taxon>
        <taxon>Trichomeriaceae</taxon>
        <taxon>Lithohypha</taxon>
    </lineage>
</organism>
<reference evidence="4 5" key="1">
    <citation type="submission" date="2023-08" db="EMBL/GenBank/DDBJ databases">
        <title>Black Yeasts Isolated from many extreme environments.</title>
        <authorList>
            <person name="Coleine C."/>
            <person name="Stajich J.E."/>
            <person name="Selbmann L."/>
        </authorList>
    </citation>
    <scope>NUCLEOTIDE SEQUENCE [LARGE SCALE GENOMIC DNA]</scope>
    <source>
        <strain evidence="4 5">CCFEE 5885</strain>
    </source>
</reference>
<evidence type="ECO:0000313" key="4">
    <source>
        <dbReference type="EMBL" id="KAK5092585.1"/>
    </source>
</evidence>
<comment type="caution">
    <text evidence="4">The sequence shown here is derived from an EMBL/GenBank/DDBJ whole genome shotgun (WGS) entry which is preliminary data.</text>
</comment>
<protein>
    <recommendedName>
        <fullName evidence="2">3-phytase</fullName>
        <ecNumber evidence="2">3.1.3.8</ecNumber>
    </recommendedName>
</protein>
<dbReference type="Gene3D" id="3.40.50.1240">
    <property type="entry name" value="Phosphoglycerate mutase-like"/>
    <property type="match status" value="1"/>
</dbReference>
<keyword evidence="3" id="KW-0378">Hydrolase</keyword>
<proteinExistence type="inferred from homology"/>
<evidence type="ECO:0000313" key="5">
    <source>
        <dbReference type="Proteomes" id="UP001345013"/>
    </source>
</evidence>
<gene>
    <name evidence="4" type="ORF">LTR24_005047</name>
</gene>
<dbReference type="PANTHER" id="PTHR20963">
    <property type="entry name" value="MULTIPLE INOSITOL POLYPHOSPHATE PHOSPHATASE-RELATED"/>
    <property type="match status" value="1"/>
</dbReference>
<name>A0ABR0KA16_9EURO</name>
<comment type="similarity">
    <text evidence="1">Belongs to the histidine acid phosphatase family.</text>
</comment>
<dbReference type="CDD" id="cd07061">
    <property type="entry name" value="HP_HAP_like"/>
    <property type="match status" value="1"/>
</dbReference>
<accession>A0ABR0KA16</accession>
<evidence type="ECO:0000256" key="1">
    <source>
        <dbReference type="ARBA" id="ARBA00005375"/>
    </source>
</evidence>
<keyword evidence="5" id="KW-1185">Reference proteome</keyword>
<dbReference type="EC" id="3.1.3.8" evidence="2"/>